<organism evidence="2 3">
    <name type="scientific">Portunus trituberculatus</name>
    <name type="common">Swimming crab</name>
    <name type="synonym">Neptunus trituberculatus</name>
    <dbReference type="NCBI Taxonomy" id="210409"/>
    <lineage>
        <taxon>Eukaryota</taxon>
        <taxon>Metazoa</taxon>
        <taxon>Ecdysozoa</taxon>
        <taxon>Arthropoda</taxon>
        <taxon>Crustacea</taxon>
        <taxon>Multicrustacea</taxon>
        <taxon>Malacostraca</taxon>
        <taxon>Eumalacostraca</taxon>
        <taxon>Eucarida</taxon>
        <taxon>Decapoda</taxon>
        <taxon>Pleocyemata</taxon>
        <taxon>Brachyura</taxon>
        <taxon>Eubrachyura</taxon>
        <taxon>Portunoidea</taxon>
        <taxon>Portunidae</taxon>
        <taxon>Portuninae</taxon>
        <taxon>Portunus</taxon>
    </lineage>
</organism>
<reference evidence="2 3" key="1">
    <citation type="submission" date="2019-05" db="EMBL/GenBank/DDBJ databases">
        <title>Another draft genome of Portunus trituberculatus and its Hox gene families provides insights of decapod evolution.</title>
        <authorList>
            <person name="Jeong J.-H."/>
            <person name="Song I."/>
            <person name="Kim S."/>
            <person name="Choi T."/>
            <person name="Kim D."/>
            <person name="Ryu S."/>
            <person name="Kim W."/>
        </authorList>
    </citation>
    <scope>NUCLEOTIDE SEQUENCE [LARGE SCALE GENOMIC DNA]</scope>
    <source>
        <tissue evidence="2">Muscle</tissue>
    </source>
</reference>
<feature type="compositionally biased region" description="Polar residues" evidence="1">
    <location>
        <begin position="23"/>
        <end position="32"/>
    </location>
</feature>
<feature type="region of interest" description="Disordered" evidence="1">
    <location>
        <begin position="1"/>
        <end position="32"/>
    </location>
</feature>
<sequence>MKRSASEPVLPSYTHRTPVPTAGHSTDLSTSQHSLDIQDVEVSCHQPSDISLVMQLMAVGLVGTVKGCAKAGQGTGRRRMKLPSAGISKLQTLMHLGRIHSSISPSLPEMCKVTMVLLLFVGPCLSLKQGHTKPLQTVPLAMPCPHTSQL</sequence>
<evidence type="ECO:0000256" key="1">
    <source>
        <dbReference type="SAM" id="MobiDB-lite"/>
    </source>
</evidence>
<dbReference type="EMBL" id="VSRR010002515">
    <property type="protein sequence ID" value="MPC31841.1"/>
    <property type="molecule type" value="Genomic_DNA"/>
</dbReference>
<accession>A0A5B7ECH1</accession>
<gene>
    <name evidence="2" type="ORF">E2C01_025141</name>
</gene>
<keyword evidence="3" id="KW-1185">Reference proteome</keyword>
<evidence type="ECO:0000313" key="3">
    <source>
        <dbReference type="Proteomes" id="UP000324222"/>
    </source>
</evidence>
<proteinExistence type="predicted"/>
<dbReference type="AlphaFoldDB" id="A0A5B7ECH1"/>
<dbReference type="Proteomes" id="UP000324222">
    <property type="component" value="Unassembled WGS sequence"/>
</dbReference>
<evidence type="ECO:0000313" key="2">
    <source>
        <dbReference type="EMBL" id="MPC31841.1"/>
    </source>
</evidence>
<protein>
    <submittedName>
        <fullName evidence="2">Uncharacterized protein</fullName>
    </submittedName>
</protein>
<comment type="caution">
    <text evidence="2">The sequence shown here is derived from an EMBL/GenBank/DDBJ whole genome shotgun (WGS) entry which is preliminary data.</text>
</comment>
<name>A0A5B7ECH1_PORTR</name>